<reference evidence="6" key="1">
    <citation type="journal article" date="2019" name="Int. J. Syst. Evol. Microbiol.">
        <title>The Global Catalogue of Microorganisms (GCM) 10K type strain sequencing project: providing services to taxonomists for standard genome sequencing and annotation.</title>
        <authorList>
            <consortium name="The Broad Institute Genomics Platform"/>
            <consortium name="The Broad Institute Genome Sequencing Center for Infectious Disease"/>
            <person name="Wu L."/>
            <person name="Ma J."/>
        </authorList>
    </citation>
    <scope>NUCLEOTIDE SEQUENCE [LARGE SCALE GENOMIC DNA]</scope>
    <source>
        <strain evidence="6">KACC 12507</strain>
    </source>
</reference>
<dbReference type="HAMAP" id="MF_01632">
    <property type="entry name" value="UbiC"/>
    <property type="match status" value="1"/>
</dbReference>
<dbReference type="EMBL" id="JBHSGU010000003">
    <property type="protein sequence ID" value="MFC4700685.1"/>
    <property type="molecule type" value="Genomic_DNA"/>
</dbReference>
<feature type="binding site" evidence="4">
    <location>
        <position position="84"/>
    </location>
    <ligand>
        <name>substrate</name>
    </ligand>
</feature>
<comment type="similarity">
    <text evidence="4">Belongs to the UbiC family.</text>
</comment>
<comment type="caution">
    <text evidence="5">The sequence shown here is derived from an EMBL/GenBank/DDBJ whole genome shotgun (WGS) entry which is preliminary data.</text>
</comment>
<accession>A0ABV9LXV8</accession>
<evidence type="ECO:0000256" key="4">
    <source>
        <dbReference type="HAMAP-Rule" id="MF_01632"/>
    </source>
</evidence>
<comment type="subcellular location">
    <subcellularLocation>
        <location evidence="4">Cytoplasm</location>
    </subcellularLocation>
</comment>
<dbReference type="PANTHER" id="PTHR38683">
    <property type="entry name" value="CHORISMATE PYRUVATE-LYASE"/>
    <property type="match status" value="1"/>
</dbReference>
<organism evidence="5 6">
    <name type="scientific">Glaciecola siphonariae</name>
    <dbReference type="NCBI Taxonomy" id="521012"/>
    <lineage>
        <taxon>Bacteria</taxon>
        <taxon>Pseudomonadati</taxon>
        <taxon>Pseudomonadota</taxon>
        <taxon>Gammaproteobacteria</taxon>
        <taxon>Alteromonadales</taxon>
        <taxon>Alteromonadaceae</taxon>
        <taxon>Glaciecola</taxon>
    </lineage>
</organism>
<evidence type="ECO:0000313" key="5">
    <source>
        <dbReference type="EMBL" id="MFC4700685.1"/>
    </source>
</evidence>
<gene>
    <name evidence="4" type="primary">ubiC</name>
    <name evidence="5" type="ORF">ACFO4O_10980</name>
</gene>
<dbReference type="Pfam" id="PF04345">
    <property type="entry name" value="Chor_lyase"/>
    <property type="match status" value="1"/>
</dbReference>
<feature type="binding site" evidence="4">
    <location>
        <position position="176"/>
    </location>
    <ligand>
        <name>substrate</name>
    </ligand>
</feature>
<dbReference type="Proteomes" id="UP001595897">
    <property type="component" value="Unassembled WGS sequence"/>
</dbReference>
<dbReference type="SUPFAM" id="SSF64288">
    <property type="entry name" value="Chorismate lyase-like"/>
    <property type="match status" value="1"/>
</dbReference>
<keyword evidence="3 4" id="KW-0456">Lyase</keyword>
<keyword evidence="2 4" id="KW-0831">Ubiquinone biosynthesis</keyword>
<comment type="catalytic activity">
    <reaction evidence="4">
        <text>chorismate = 4-hydroxybenzoate + pyruvate</text>
        <dbReference type="Rhea" id="RHEA:16505"/>
        <dbReference type="ChEBI" id="CHEBI:15361"/>
        <dbReference type="ChEBI" id="CHEBI:17879"/>
        <dbReference type="ChEBI" id="CHEBI:29748"/>
        <dbReference type="EC" id="4.1.3.40"/>
    </reaction>
</comment>
<keyword evidence="1 4" id="KW-0963">Cytoplasm</keyword>
<protein>
    <recommendedName>
        <fullName evidence="4">Probable chorismate pyruvate-lyase</fullName>
        <shortName evidence="4">CL</shortName>
        <shortName evidence="4">CPL</shortName>
        <ecNumber evidence="4">4.1.3.40</ecNumber>
    </recommendedName>
</protein>
<dbReference type="GO" id="GO:0016829">
    <property type="term" value="F:lyase activity"/>
    <property type="evidence" value="ECO:0007669"/>
    <property type="project" value="UniProtKB-KW"/>
</dbReference>
<feature type="binding site" evidence="4">
    <location>
        <position position="119"/>
    </location>
    <ligand>
        <name>substrate</name>
    </ligand>
</feature>
<name>A0ABV9LXV8_9ALTE</name>
<dbReference type="Gene3D" id="3.40.1410.10">
    <property type="entry name" value="Chorismate lyase-like"/>
    <property type="match status" value="1"/>
</dbReference>
<dbReference type="InterPro" id="IPR007440">
    <property type="entry name" value="Chorismate--pyruvate_lyase"/>
</dbReference>
<dbReference type="EC" id="4.1.3.40" evidence="4"/>
<dbReference type="InterPro" id="IPR028978">
    <property type="entry name" value="Chorismate_lyase_/UTRA_dom_sf"/>
</dbReference>
<comment type="function">
    <text evidence="4">Removes the pyruvyl group from chorismate, with concomitant aromatization of the ring, to provide 4-hydroxybenzoate (4HB) for the ubiquinone pathway.</text>
</comment>
<comment type="pathway">
    <text evidence="4">Cofactor biosynthesis; ubiquinone biosynthesis.</text>
</comment>
<keyword evidence="4" id="KW-0670">Pyruvate</keyword>
<evidence type="ECO:0000256" key="2">
    <source>
        <dbReference type="ARBA" id="ARBA00022688"/>
    </source>
</evidence>
<evidence type="ECO:0000256" key="1">
    <source>
        <dbReference type="ARBA" id="ARBA00022490"/>
    </source>
</evidence>
<proteinExistence type="inferred from homology"/>
<dbReference type="RefSeq" id="WP_382408457.1">
    <property type="nucleotide sequence ID" value="NZ_JBHSGU010000003.1"/>
</dbReference>
<keyword evidence="6" id="KW-1185">Reference proteome</keyword>
<dbReference type="PANTHER" id="PTHR38683:SF1">
    <property type="entry name" value="CHORISMATE PYRUVATE-LYASE"/>
    <property type="match status" value="1"/>
</dbReference>
<sequence>MLVNSLYPFGLAVRWAKAESFVSLPANMKDWLLDTGSLTERLQGLCTSFNVELLGQSVLPLSAAEKSILSRACHHAEQQTWQIREVILFGDGVPWVFARSALPDAMCQSSLANIGTQPLGQRIFNDPQFVRSDFEIGQLEEHPLSHRSFAASTSHQQRWARRSVFSSGDDTVLVAEAFLPDCPCYEGAS</sequence>
<comment type="caution">
    <text evidence="4">Lacks conserved residue(s) required for the propagation of feature annotation.</text>
</comment>
<evidence type="ECO:0000256" key="3">
    <source>
        <dbReference type="ARBA" id="ARBA00023239"/>
    </source>
</evidence>
<evidence type="ECO:0000313" key="6">
    <source>
        <dbReference type="Proteomes" id="UP001595897"/>
    </source>
</evidence>